<evidence type="ECO:0000256" key="4">
    <source>
        <dbReference type="PROSITE-ProRule" id="PRU00332"/>
    </source>
</evidence>
<sequence>MSPASVRKAQMKALRQVEFYLSDSNLQFDDQLWEVYMRDPDHWIPLRLIADFPRMLEYPCVWGTGCDWLVKALGRSNGFLEVDAAGENVRRTGAFKSLHFDRTVYASDFGRVIPQDFEFAMESFFAQYGETNAVKMEYDDSKAFTGTVFCEYKLQESVDAILQVDSAPSWNGLKLSVITKATWCENKIKELGLDGVSARIFLETRKREGSRPLPEKAPTPRPTGRVFWMRCGDELDIMVSAEGTINPDDVKWPKGCTLGFTGVGKGPLDWVAIRAPLKNYFHQLPLVQMADAVGGVLIFHRTLTNDDIEEVKERLPAINGGMLTYTRFSAEEEATFQITRVSKLADEAFLGLYTRGTGRNGRRFDEARAGRGPGYKVLWAKTEEEQKRSAQ</sequence>
<dbReference type="OrthoDB" id="439993at2759"/>
<feature type="domain" description="HTH La-type RNA-binding" evidence="5">
    <location>
        <begin position="3"/>
        <end position="99"/>
    </location>
</feature>
<dbReference type="PRINTS" id="PR00302">
    <property type="entry name" value="LUPUSLA"/>
</dbReference>
<evidence type="ECO:0000256" key="3">
    <source>
        <dbReference type="ARBA" id="ARBA00023242"/>
    </source>
</evidence>
<dbReference type="InterPro" id="IPR002344">
    <property type="entry name" value="Lupus_La"/>
</dbReference>
<dbReference type="GO" id="GO:1990904">
    <property type="term" value="C:ribonucleoprotein complex"/>
    <property type="evidence" value="ECO:0007669"/>
    <property type="project" value="InterPro"/>
</dbReference>
<dbReference type="InterPro" id="IPR006630">
    <property type="entry name" value="La_HTH"/>
</dbReference>
<dbReference type="PANTHER" id="PTHR22792:SF140">
    <property type="entry name" value="ACHILLES, ISOFORM A"/>
    <property type="match status" value="1"/>
</dbReference>
<dbReference type="GO" id="GO:0006396">
    <property type="term" value="P:RNA processing"/>
    <property type="evidence" value="ECO:0007669"/>
    <property type="project" value="InterPro"/>
</dbReference>
<comment type="subcellular location">
    <subcellularLocation>
        <location evidence="1">Nucleus</location>
    </subcellularLocation>
</comment>
<dbReference type="SUPFAM" id="SSF54928">
    <property type="entry name" value="RNA-binding domain, RBD"/>
    <property type="match status" value="1"/>
</dbReference>
<reference evidence="7" key="1">
    <citation type="journal article" date="2014" name="Proc. Natl. Acad. Sci. U.S.A.">
        <title>Extensive sampling of basidiomycete genomes demonstrates inadequacy of the white-rot/brown-rot paradigm for wood decay fungi.</title>
        <authorList>
            <person name="Riley R."/>
            <person name="Salamov A.A."/>
            <person name="Brown D.W."/>
            <person name="Nagy L.G."/>
            <person name="Floudas D."/>
            <person name="Held B.W."/>
            <person name="Levasseur A."/>
            <person name="Lombard V."/>
            <person name="Morin E."/>
            <person name="Otillar R."/>
            <person name="Lindquist E.A."/>
            <person name="Sun H."/>
            <person name="LaButti K.M."/>
            <person name="Schmutz J."/>
            <person name="Jabbour D."/>
            <person name="Luo H."/>
            <person name="Baker S.E."/>
            <person name="Pisabarro A.G."/>
            <person name="Walton J.D."/>
            <person name="Blanchette R.A."/>
            <person name="Henrissat B."/>
            <person name="Martin F."/>
            <person name="Cullen D."/>
            <person name="Hibbett D.S."/>
            <person name="Grigoriev I.V."/>
        </authorList>
    </citation>
    <scope>NUCLEOTIDE SEQUENCE [LARGE SCALE GENOMIC DNA]</scope>
    <source>
        <strain evidence="7">FD-172 SS1</strain>
    </source>
</reference>
<dbReference type="SMART" id="SM00715">
    <property type="entry name" value="LA"/>
    <property type="match status" value="1"/>
</dbReference>
<dbReference type="Pfam" id="PF05383">
    <property type="entry name" value="La"/>
    <property type="match status" value="1"/>
</dbReference>
<dbReference type="GO" id="GO:0003729">
    <property type="term" value="F:mRNA binding"/>
    <property type="evidence" value="ECO:0007669"/>
    <property type="project" value="TreeGrafter"/>
</dbReference>
<keyword evidence="2 4" id="KW-0694">RNA-binding</keyword>
<organism evidence="6 7">
    <name type="scientific">Botryobasidium botryosum (strain FD-172 SS1)</name>
    <dbReference type="NCBI Taxonomy" id="930990"/>
    <lineage>
        <taxon>Eukaryota</taxon>
        <taxon>Fungi</taxon>
        <taxon>Dikarya</taxon>
        <taxon>Basidiomycota</taxon>
        <taxon>Agaricomycotina</taxon>
        <taxon>Agaricomycetes</taxon>
        <taxon>Cantharellales</taxon>
        <taxon>Botryobasidiaceae</taxon>
        <taxon>Botryobasidium</taxon>
    </lineage>
</organism>
<evidence type="ECO:0000256" key="1">
    <source>
        <dbReference type="ARBA" id="ARBA00004123"/>
    </source>
</evidence>
<dbReference type="InterPro" id="IPR035979">
    <property type="entry name" value="RBD_domain_sf"/>
</dbReference>
<dbReference type="Gene3D" id="1.10.10.10">
    <property type="entry name" value="Winged helix-like DNA-binding domain superfamily/Winged helix DNA-binding domain"/>
    <property type="match status" value="1"/>
</dbReference>
<accession>A0A067MSJ9</accession>
<dbReference type="GO" id="GO:0005634">
    <property type="term" value="C:nucleus"/>
    <property type="evidence" value="ECO:0007669"/>
    <property type="project" value="UniProtKB-SubCell"/>
</dbReference>
<evidence type="ECO:0000259" key="5">
    <source>
        <dbReference type="PROSITE" id="PS50961"/>
    </source>
</evidence>
<dbReference type="Proteomes" id="UP000027195">
    <property type="component" value="Unassembled WGS sequence"/>
</dbReference>
<evidence type="ECO:0000313" key="6">
    <source>
        <dbReference type="EMBL" id="KDQ14556.1"/>
    </source>
</evidence>
<proteinExistence type="predicted"/>
<dbReference type="STRING" id="930990.A0A067MSJ9"/>
<dbReference type="Gene3D" id="3.30.70.330">
    <property type="match status" value="1"/>
</dbReference>
<name>A0A067MSJ9_BOTB1</name>
<dbReference type="InterPro" id="IPR036388">
    <property type="entry name" value="WH-like_DNA-bd_sf"/>
</dbReference>
<protein>
    <recommendedName>
        <fullName evidence="5">HTH La-type RNA-binding domain-containing protein</fullName>
    </recommendedName>
</protein>
<evidence type="ECO:0000313" key="7">
    <source>
        <dbReference type="Proteomes" id="UP000027195"/>
    </source>
</evidence>
<gene>
    <name evidence="6" type="ORF">BOTBODRAFT_174734</name>
</gene>
<dbReference type="EMBL" id="KL198037">
    <property type="protein sequence ID" value="KDQ14556.1"/>
    <property type="molecule type" value="Genomic_DNA"/>
</dbReference>
<dbReference type="SUPFAM" id="SSF46785">
    <property type="entry name" value="Winged helix' DNA-binding domain"/>
    <property type="match status" value="1"/>
</dbReference>
<dbReference type="InterPro" id="IPR045180">
    <property type="entry name" value="La_dom_prot"/>
</dbReference>
<dbReference type="InterPro" id="IPR012677">
    <property type="entry name" value="Nucleotide-bd_a/b_plait_sf"/>
</dbReference>
<dbReference type="PROSITE" id="PS50961">
    <property type="entry name" value="HTH_LA"/>
    <property type="match status" value="1"/>
</dbReference>
<dbReference type="InterPro" id="IPR036390">
    <property type="entry name" value="WH_DNA-bd_sf"/>
</dbReference>
<keyword evidence="3" id="KW-0539">Nucleus</keyword>
<keyword evidence="7" id="KW-1185">Reference proteome</keyword>
<dbReference type="AlphaFoldDB" id="A0A067MSJ9"/>
<dbReference type="HOGENOM" id="CLU_035334_0_0_1"/>
<dbReference type="InParanoid" id="A0A067MSJ9"/>
<evidence type="ECO:0000256" key="2">
    <source>
        <dbReference type="ARBA" id="ARBA00022884"/>
    </source>
</evidence>
<dbReference type="PANTHER" id="PTHR22792">
    <property type="entry name" value="LUPUS LA PROTEIN-RELATED"/>
    <property type="match status" value="1"/>
</dbReference>